<dbReference type="GO" id="GO:0010945">
    <property type="term" value="F:coenzyme A diphosphatase activity"/>
    <property type="evidence" value="ECO:0007669"/>
    <property type="project" value="InterPro"/>
</dbReference>
<protein>
    <recommendedName>
        <fullName evidence="7">Nudix hydrolase domain-containing protein</fullName>
    </recommendedName>
</protein>
<comment type="caution">
    <text evidence="8">The sequence shown here is derived from an EMBL/GenBank/DDBJ whole genome shotgun (WGS) entry which is preliminary data.</text>
</comment>
<evidence type="ECO:0000256" key="2">
    <source>
        <dbReference type="ARBA" id="ARBA00001946"/>
    </source>
</evidence>
<keyword evidence="9" id="KW-1185">Reference proteome</keyword>
<comment type="cofactor">
    <cofactor evidence="2">
        <name>Mg(2+)</name>
        <dbReference type="ChEBI" id="CHEBI:18420"/>
    </cofactor>
</comment>
<accession>A0A178ZJ96</accession>
<dbReference type="GO" id="GO:0046872">
    <property type="term" value="F:metal ion binding"/>
    <property type="evidence" value="ECO:0007669"/>
    <property type="project" value="UniProtKB-KW"/>
</dbReference>
<dbReference type="InterPro" id="IPR045121">
    <property type="entry name" value="CoAse"/>
</dbReference>
<dbReference type="GO" id="GO:0015938">
    <property type="term" value="P:coenzyme A catabolic process"/>
    <property type="evidence" value="ECO:0007669"/>
    <property type="project" value="TreeGrafter"/>
</dbReference>
<evidence type="ECO:0000256" key="3">
    <source>
        <dbReference type="ARBA" id="ARBA00022723"/>
    </source>
</evidence>
<dbReference type="CDD" id="cd03426">
    <property type="entry name" value="NUDIX_CoAse_Nudt7"/>
    <property type="match status" value="1"/>
</dbReference>
<evidence type="ECO:0000313" key="9">
    <source>
        <dbReference type="Proteomes" id="UP000078343"/>
    </source>
</evidence>
<evidence type="ECO:0000313" key="8">
    <source>
        <dbReference type="EMBL" id="OAP59864.1"/>
    </source>
</evidence>
<evidence type="ECO:0000259" key="7">
    <source>
        <dbReference type="PROSITE" id="PS51462"/>
    </source>
</evidence>
<evidence type="ECO:0000256" key="5">
    <source>
        <dbReference type="ARBA" id="ARBA00022842"/>
    </source>
</evidence>
<keyword evidence="4" id="KW-0378">Hydrolase</keyword>
<dbReference type="InterPro" id="IPR015797">
    <property type="entry name" value="NUDIX_hydrolase-like_dom_sf"/>
</dbReference>
<evidence type="ECO:0000256" key="1">
    <source>
        <dbReference type="ARBA" id="ARBA00001936"/>
    </source>
</evidence>
<dbReference type="OrthoDB" id="206213at2759"/>
<dbReference type="Proteomes" id="UP000078343">
    <property type="component" value="Unassembled WGS sequence"/>
</dbReference>
<dbReference type="SUPFAM" id="SSF55811">
    <property type="entry name" value="Nudix"/>
    <property type="match status" value="1"/>
</dbReference>
<keyword evidence="5" id="KW-0460">Magnesium</keyword>
<keyword evidence="6" id="KW-0464">Manganese</keyword>
<dbReference type="AlphaFoldDB" id="A0A178ZJ96"/>
<dbReference type="EMBL" id="LVYI01000004">
    <property type="protein sequence ID" value="OAP59864.1"/>
    <property type="molecule type" value="Genomic_DNA"/>
</dbReference>
<feature type="domain" description="Nudix hydrolase" evidence="7">
    <location>
        <begin position="31"/>
        <end position="172"/>
    </location>
</feature>
<dbReference type="PANTHER" id="PTHR12992:SF24">
    <property type="entry name" value="PEROXISOMAL COENZYME A DIPHOSPHATASE NUDT7"/>
    <property type="match status" value="1"/>
</dbReference>
<sequence>MPRLSPISAKAIDRLRSYKSPETVWQTMPLTRKAAVLILLFADPNGELRVVITMRASTLSSYSGQAALPGGKAEEGETAFECARREASEEIGLPRRASALPRPFKVEHLCEMATNLSKNALVVRPCVAFLHSYDPETGEDANVGEKLLPRLDAREVAAVFSAPFRNFLYMEDLPDQPNLPGKPSDWYKGSWTDWHQSQWRMHNFFVPVTNQIVSKPKRSEDQKAAASHLDKYSRYRVFGMTARILVDAARYAYDQEPTFEHNSHFGDEDMIVRLRKIGFLGEIRNRDDELSKEDLVKAANL</sequence>
<gene>
    <name evidence="8" type="ORF">AYL99_04866</name>
</gene>
<dbReference type="RefSeq" id="XP_018693231.1">
    <property type="nucleotide sequence ID" value="XM_018836378.1"/>
</dbReference>
<reference evidence="8 9" key="1">
    <citation type="submission" date="2016-04" db="EMBL/GenBank/DDBJ databases">
        <title>Draft genome of Fonsecaea erecta CBS 125763.</title>
        <authorList>
            <person name="Weiss V.A."/>
            <person name="Vicente V.A."/>
            <person name="Raittz R.T."/>
            <person name="Moreno L.F."/>
            <person name="De Souza E.M."/>
            <person name="Pedrosa F.O."/>
            <person name="Steffens M.B."/>
            <person name="Faoro H."/>
            <person name="Tadra-Sfeir M.Z."/>
            <person name="Najafzadeh M.J."/>
            <person name="Felipe M.S."/>
            <person name="Teixeira M."/>
            <person name="Sun J."/>
            <person name="Xi L."/>
            <person name="Gomes R."/>
            <person name="De Azevedo C.M."/>
            <person name="Salgado C.G."/>
            <person name="Da Silva M.B."/>
            <person name="Nascimento M.F."/>
            <person name="Queiroz-Telles F."/>
            <person name="Attili D.S."/>
            <person name="Gorbushina A."/>
        </authorList>
    </citation>
    <scope>NUCLEOTIDE SEQUENCE [LARGE SCALE GENOMIC DNA]</scope>
    <source>
        <strain evidence="8 9">CBS 125763</strain>
    </source>
</reference>
<evidence type="ECO:0000256" key="6">
    <source>
        <dbReference type="ARBA" id="ARBA00023211"/>
    </source>
</evidence>
<dbReference type="PANTHER" id="PTHR12992">
    <property type="entry name" value="NUDIX HYDROLASE"/>
    <property type="match status" value="1"/>
</dbReference>
<evidence type="ECO:0000256" key="4">
    <source>
        <dbReference type="ARBA" id="ARBA00022801"/>
    </source>
</evidence>
<dbReference type="FunFam" id="3.90.79.10:FF:000053">
    <property type="entry name" value="Coenzyme A diphosphatase"/>
    <property type="match status" value="1"/>
</dbReference>
<dbReference type="Gene3D" id="3.90.79.10">
    <property type="entry name" value="Nucleoside Triphosphate Pyrophosphohydrolase"/>
    <property type="match status" value="1"/>
</dbReference>
<dbReference type="Pfam" id="PF00293">
    <property type="entry name" value="NUDIX"/>
    <property type="match status" value="1"/>
</dbReference>
<dbReference type="InterPro" id="IPR000086">
    <property type="entry name" value="NUDIX_hydrolase_dom"/>
</dbReference>
<dbReference type="PROSITE" id="PS51462">
    <property type="entry name" value="NUDIX"/>
    <property type="match status" value="1"/>
</dbReference>
<dbReference type="STRING" id="1367422.A0A178ZJ96"/>
<keyword evidence="3" id="KW-0479">Metal-binding</keyword>
<name>A0A178ZJ96_9EURO</name>
<proteinExistence type="predicted"/>
<organism evidence="8 9">
    <name type="scientific">Fonsecaea erecta</name>
    <dbReference type="NCBI Taxonomy" id="1367422"/>
    <lineage>
        <taxon>Eukaryota</taxon>
        <taxon>Fungi</taxon>
        <taxon>Dikarya</taxon>
        <taxon>Ascomycota</taxon>
        <taxon>Pezizomycotina</taxon>
        <taxon>Eurotiomycetes</taxon>
        <taxon>Chaetothyriomycetidae</taxon>
        <taxon>Chaetothyriales</taxon>
        <taxon>Herpotrichiellaceae</taxon>
        <taxon>Fonsecaea</taxon>
    </lineage>
</organism>
<comment type="cofactor">
    <cofactor evidence="1">
        <name>Mn(2+)</name>
        <dbReference type="ChEBI" id="CHEBI:29035"/>
    </cofactor>
</comment>
<dbReference type="GeneID" id="30009034"/>
<dbReference type="PROSITE" id="PS00893">
    <property type="entry name" value="NUDIX_BOX"/>
    <property type="match status" value="1"/>
</dbReference>
<dbReference type="InterPro" id="IPR020084">
    <property type="entry name" value="NUDIX_hydrolase_CS"/>
</dbReference>